<dbReference type="InterPro" id="IPR006626">
    <property type="entry name" value="PbH1"/>
</dbReference>
<dbReference type="SUPFAM" id="SSF51126">
    <property type="entry name" value="Pectin lyase-like"/>
    <property type="match status" value="1"/>
</dbReference>
<dbReference type="GO" id="GO:0005576">
    <property type="term" value="C:extracellular region"/>
    <property type="evidence" value="ECO:0007669"/>
    <property type="project" value="UniProtKB-SubCell"/>
</dbReference>
<comment type="similarity">
    <text evidence="2 13">Belongs to the glycosyl hydrolase 28 family.</text>
</comment>
<dbReference type="Pfam" id="PF00295">
    <property type="entry name" value="Glyco_hydro_28"/>
    <property type="match status" value="1"/>
</dbReference>
<keyword evidence="3" id="KW-0964">Secreted</keyword>
<evidence type="ECO:0000256" key="2">
    <source>
        <dbReference type="ARBA" id="ARBA00008834"/>
    </source>
</evidence>
<keyword evidence="5" id="KW-0677">Repeat</keyword>
<evidence type="ECO:0000256" key="5">
    <source>
        <dbReference type="ARBA" id="ARBA00022737"/>
    </source>
</evidence>
<keyword evidence="8" id="KW-0119">Carbohydrate metabolism</keyword>
<dbReference type="Gene3D" id="2.160.20.10">
    <property type="entry name" value="Single-stranded right-handed beta-helix, Pectin lyase-like"/>
    <property type="match status" value="1"/>
</dbReference>
<evidence type="ECO:0000256" key="3">
    <source>
        <dbReference type="ARBA" id="ARBA00022525"/>
    </source>
</evidence>
<proteinExistence type="inferred from homology"/>
<feature type="signal peptide" evidence="14">
    <location>
        <begin position="1"/>
        <end position="15"/>
    </location>
</feature>
<reference evidence="15" key="1">
    <citation type="submission" date="2023-01" db="EMBL/GenBank/DDBJ databases">
        <authorList>
            <person name="Van Ghelder C."/>
            <person name="Rancurel C."/>
        </authorList>
    </citation>
    <scope>NUCLEOTIDE SEQUENCE</scope>
    <source>
        <strain evidence="15">CNCM I-4278</strain>
    </source>
</reference>
<dbReference type="EMBL" id="CAOQHR010000009">
    <property type="protein sequence ID" value="CAI6339594.1"/>
    <property type="molecule type" value="Genomic_DNA"/>
</dbReference>
<evidence type="ECO:0000256" key="12">
    <source>
        <dbReference type="ARBA" id="ARBA00037278"/>
    </source>
</evidence>
<evidence type="ECO:0000256" key="1">
    <source>
        <dbReference type="ARBA" id="ARBA00004613"/>
    </source>
</evidence>
<dbReference type="SMART" id="SM00710">
    <property type="entry name" value="PbH1"/>
    <property type="match status" value="5"/>
</dbReference>
<dbReference type="GO" id="GO:0004650">
    <property type="term" value="F:polygalacturonase activity"/>
    <property type="evidence" value="ECO:0007669"/>
    <property type="project" value="InterPro"/>
</dbReference>
<dbReference type="PANTHER" id="PTHR31736:SF9">
    <property type="entry name" value="ENDO-XYLOGALACTURONAN HYDROLASE A-RELATED"/>
    <property type="match status" value="1"/>
</dbReference>
<dbReference type="GO" id="GO:0071555">
    <property type="term" value="P:cell wall organization"/>
    <property type="evidence" value="ECO:0007669"/>
    <property type="project" value="UniProtKB-KW"/>
</dbReference>
<comment type="subcellular location">
    <subcellularLocation>
        <location evidence="1">Secreted</location>
    </subcellularLocation>
</comment>
<evidence type="ECO:0000256" key="14">
    <source>
        <dbReference type="SAM" id="SignalP"/>
    </source>
</evidence>
<dbReference type="AlphaFoldDB" id="A0A9W4UPQ6"/>
<keyword evidence="9 13" id="KW-0326">Glycosidase</keyword>
<gene>
    <name evidence="15" type="ORF">PDIGIT_LOCUS12755</name>
</gene>
<keyword evidence="6 13" id="KW-0378">Hydrolase</keyword>
<evidence type="ECO:0008006" key="17">
    <source>
        <dbReference type="Google" id="ProtNLM"/>
    </source>
</evidence>
<dbReference type="InterPro" id="IPR000743">
    <property type="entry name" value="Glyco_hydro_28"/>
</dbReference>
<keyword evidence="10" id="KW-0961">Cell wall biogenesis/degradation</keyword>
<evidence type="ECO:0000256" key="7">
    <source>
        <dbReference type="ARBA" id="ARBA00023180"/>
    </source>
</evidence>
<dbReference type="PANTHER" id="PTHR31736">
    <property type="match status" value="1"/>
</dbReference>
<dbReference type="InterPro" id="IPR012334">
    <property type="entry name" value="Pectin_lyas_fold"/>
</dbReference>
<feature type="chain" id="PRO_5040938115" description="Glycoside hydrolase family 28 protein" evidence="14">
    <location>
        <begin position="16"/>
        <end position="357"/>
    </location>
</feature>
<keyword evidence="4 14" id="KW-0732">Signal</keyword>
<evidence type="ECO:0000256" key="9">
    <source>
        <dbReference type="ARBA" id="ARBA00023295"/>
    </source>
</evidence>
<evidence type="ECO:0000256" key="6">
    <source>
        <dbReference type="ARBA" id="ARBA00022801"/>
    </source>
</evidence>
<keyword evidence="7" id="KW-0325">Glycoprotein</keyword>
<dbReference type="GO" id="GO:0045490">
    <property type="term" value="P:pectin catabolic process"/>
    <property type="evidence" value="ECO:0007669"/>
    <property type="project" value="UniProtKB-ARBA"/>
</dbReference>
<dbReference type="Proteomes" id="UP001152607">
    <property type="component" value="Unassembled WGS sequence"/>
</dbReference>
<evidence type="ECO:0000256" key="4">
    <source>
        <dbReference type="ARBA" id="ARBA00022729"/>
    </source>
</evidence>
<sequence>MKPILLLQLAGLAVSAKLYERAICTVESLDDPEKDDAPAINSALRACAGGTTILPLGQTFNIQTPLNLSSCQACSFQIDGNLIISADWNKWKSQTAAIHIAGTTAAVITSQAKTGLIDASNFGWDGRESSPPETFPSLFSITDQSYQIHIRELRTKNVPGTAFSIASGSSAVRLYGIDFLDAASTGYHVEQSQHVYVWNNTIRATQACVSISPNSSNIQVEDSTCIVTGSASQSGFQVGFPDSSNSGLGFIRNIFVKSVRAIGSMSVVVFRPGTPEDGSQPYPVEITNATFTDITISGPAKQAVLVEAGDNKLTATDISFNDFKGEVEKDSELKCPVQEYVCEFETKDWELEVVAGS</sequence>
<evidence type="ECO:0000256" key="10">
    <source>
        <dbReference type="ARBA" id="ARBA00023316"/>
    </source>
</evidence>
<dbReference type="OrthoDB" id="187139at2759"/>
<protein>
    <recommendedName>
        <fullName evidence="17">Glycoside hydrolase family 28 protein</fullName>
    </recommendedName>
</protein>
<evidence type="ECO:0000256" key="11">
    <source>
        <dbReference type="ARBA" id="ARBA00023326"/>
    </source>
</evidence>
<comment type="function">
    <text evidence="12">Pectinolytic enzyme involved in the degradation of xylogalacturonan (xga), a galacturonan backbone heavily substituted with xylose, and which is one important component of the hairy regions of pectin. Activity requires a galacturonic acid backbone substituted with xylose.</text>
</comment>
<organism evidence="15 16">
    <name type="scientific">Periconia digitata</name>
    <dbReference type="NCBI Taxonomy" id="1303443"/>
    <lineage>
        <taxon>Eukaryota</taxon>
        <taxon>Fungi</taxon>
        <taxon>Dikarya</taxon>
        <taxon>Ascomycota</taxon>
        <taxon>Pezizomycotina</taxon>
        <taxon>Dothideomycetes</taxon>
        <taxon>Pleosporomycetidae</taxon>
        <taxon>Pleosporales</taxon>
        <taxon>Massarineae</taxon>
        <taxon>Periconiaceae</taxon>
        <taxon>Periconia</taxon>
    </lineage>
</organism>
<comment type="caution">
    <text evidence="15">The sequence shown here is derived from an EMBL/GenBank/DDBJ whole genome shotgun (WGS) entry which is preliminary data.</text>
</comment>
<evidence type="ECO:0000313" key="15">
    <source>
        <dbReference type="EMBL" id="CAI6339594.1"/>
    </source>
</evidence>
<dbReference type="InterPro" id="IPR011050">
    <property type="entry name" value="Pectin_lyase_fold/virulence"/>
</dbReference>
<keyword evidence="11" id="KW-0624">Polysaccharide degradation</keyword>
<name>A0A9W4UPQ6_9PLEO</name>
<keyword evidence="16" id="KW-1185">Reference proteome</keyword>
<evidence type="ECO:0000313" key="16">
    <source>
        <dbReference type="Proteomes" id="UP001152607"/>
    </source>
</evidence>
<accession>A0A9W4UPQ6</accession>
<evidence type="ECO:0000256" key="8">
    <source>
        <dbReference type="ARBA" id="ARBA00023277"/>
    </source>
</evidence>
<evidence type="ECO:0000256" key="13">
    <source>
        <dbReference type="RuleBase" id="RU361169"/>
    </source>
</evidence>